<feature type="region of interest" description="Disordered" evidence="1">
    <location>
        <begin position="1208"/>
        <end position="1307"/>
    </location>
</feature>
<feature type="region of interest" description="Disordered" evidence="1">
    <location>
        <begin position="550"/>
        <end position="585"/>
    </location>
</feature>
<feature type="compositionally biased region" description="Polar residues" evidence="1">
    <location>
        <begin position="1449"/>
        <end position="1458"/>
    </location>
</feature>
<feature type="region of interest" description="Disordered" evidence="1">
    <location>
        <begin position="322"/>
        <end position="408"/>
    </location>
</feature>
<dbReference type="STRING" id="94643.A0A2A9M5E7"/>
<feature type="region of interest" description="Disordered" evidence="1">
    <location>
        <begin position="226"/>
        <end position="268"/>
    </location>
</feature>
<feature type="compositionally biased region" description="Low complexity" evidence="1">
    <location>
        <begin position="487"/>
        <end position="500"/>
    </location>
</feature>
<evidence type="ECO:0000313" key="3">
    <source>
        <dbReference type="EMBL" id="PFH33169.1"/>
    </source>
</evidence>
<feature type="region of interest" description="Disordered" evidence="1">
    <location>
        <begin position="424"/>
        <end position="507"/>
    </location>
</feature>
<proteinExistence type="predicted"/>
<feature type="compositionally biased region" description="Basic and acidic residues" evidence="1">
    <location>
        <begin position="1215"/>
        <end position="1225"/>
    </location>
</feature>
<feature type="region of interest" description="Disordered" evidence="1">
    <location>
        <begin position="1487"/>
        <end position="1521"/>
    </location>
</feature>
<feature type="compositionally biased region" description="Polar residues" evidence="1">
    <location>
        <begin position="1"/>
        <end position="11"/>
    </location>
</feature>
<feature type="compositionally biased region" description="Low complexity" evidence="1">
    <location>
        <begin position="1921"/>
        <end position="1930"/>
    </location>
</feature>
<dbReference type="EMBL" id="NWUJ01000009">
    <property type="protein sequence ID" value="PFH33169.1"/>
    <property type="molecule type" value="Genomic_DNA"/>
</dbReference>
<evidence type="ECO:0000313" key="4">
    <source>
        <dbReference type="Proteomes" id="UP000224006"/>
    </source>
</evidence>
<keyword evidence="4" id="KW-1185">Reference proteome</keyword>
<feature type="compositionally biased region" description="Polar residues" evidence="1">
    <location>
        <begin position="42"/>
        <end position="60"/>
    </location>
</feature>
<feature type="region of interest" description="Disordered" evidence="1">
    <location>
        <begin position="1651"/>
        <end position="1672"/>
    </location>
</feature>
<evidence type="ECO:0000259" key="2">
    <source>
        <dbReference type="Pfam" id="PF14733"/>
    </source>
</evidence>
<dbReference type="Gene3D" id="1.20.5.2050">
    <property type="match status" value="2"/>
</dbReference>
<evidence type="ECO:0000256" key="1">
    <source>
        <dbReference type="SAM" id="MobiDB-lite"/>
    </source>
</evidence>
<organism evidence="3 4">
    <name type="scientific">Besnoitia besnoiti</name>
    <name type="common">Apicomplexan protozoan</name>
    <dbReference type="NCBI Taxonomy" id="94643"/>
    <lineage>
        <taxon>Eukaryota</taxon>
        <taxon>Sar</taxon>
        <taxon>Alveolata</taxon>
        <taxon>Apicomplexa</taxon>
        <taxon>Conoidasida</taxon>
        <taxon>Coccidia</taxon>
        <taxon>Eucoccidiorida</taxon>
        <taxon>Eimeriorina</taxon>
        <taxon>Sarcocystidae</taxon>
        <taxon>Besnoitia</taxon>
    </lineage>
</organism>
<feature type="region of interest" description="Disordered" evidence="1">
    <location>
        <begin position="835"/>
        <end position="860"/>
    </location>
</feature>
<dbReference type="Pfam" id="PF14733">
    <property type="entry name" value="ACDC"/>
    <property type="match status" value="1"/>
</dbReference>
<reference evidence="3 4" key="1">
    <citation type="submission" date="2017-09" db="EMBL/GenBank/DDBJ databases">
        <title>Genome sequencing of Besnoitia besnoiti strain Bb-Ger1.</title>
        <authorList>
            <person name="Schares G."/>
            <person name="Venepally P."/>
            <person name="Lorenzi H.A."/>
        </authorList>
    </citation>
    <scope>NUCLEOTIDE SEQUENCE [LARGE SCALE GENOMIC DNA]</scope>
    <source>
        <strain evidence="3 4">Bb-Ger1</strain>
    </source>
</reference>
<feature type="compositionally biased region" description="Polar residues" evidence="1">
    <location>
        <begin position="576"/>
        <end position="585"/>
    </location>
</feature>
<feature type="compositionally biased region" description="Low complexity" evidence="1">
    <location>
        <begin position="437"/>
        <end position="454"/>
    </location>
</feature>
<feature type="compositionally biased region" description="Low complexity" evidence="1">
    <location>
        <begin position="1651"/>
        <end position="1669"/>
    </location>
</feature>
<dbReference type="InterPro" id="IPR028078">
    <property type="entry name" value="ACDC"/>
</dbReference>
<dbReference type="GeneID" id="40313294"/>
<comment type="caution">
    <text evidence="3">The sequence shown here is derived from an EMBL/GenBank/DDBJ whole genome shotgun (WGS) entry which is preliminary data.</text>
</comment>
<protein>
    <submittedName>
        <fullName evidence="3">AP2 domain transcription factor AP2VIIb-3</fullName>
    </submittedName>
</protein>
<dbReference type="KEGG" id="bbes:BESB_083680"/>
<feature type="region of interest" description="Disordered" evidence="1">
    <location>
        <begin position="1"/>
        <end position="65"/>
    </location>
</feature>
<feature type="region of interest" description="Disordered" evidence="1">
    <location>
        <begin position="1365"/>
        <end position="1392"/>
    </location>
</feature>
<feature type="region of interest" description="Disordered" evidence="1">
    <location>
        <begin position="1755"/>
        <end position="1795"/>
    </location>
</feature>
<feature type="compositionally biased region" description="Polar residues" evidence="1">
    <location>
        <begin position="322"/>
        <end position="341"/>
    </location>
</feature>
<dbReference type="Proteomes" id="UP000224006">
    <property type="component" value="Chromosome VIII"/>
</dbReference>
<feature type="compositionally biased region" description="Low complexity" evidence="1">
    <location>
        <begin position="842"/>
        <end position="859"/>
    </location>
</feature>
<feature type="region of interest" description="Disordered" evidence="1">
    <location>
        <begin position="1536"/>
        <end position="1588"/>
    </location>
</feature>
<dbReference type="RefSeq" id="XP_029217178.1">
    <property type="nucleotide sequence ID" value="XM_029366718.1"/>
</dbReference>
<feature type="compositionally biased region" description="Polar residues" evidence="1">
    <location>
        <begin position="380"/>
        <end position="395"/>
    </location>
</feature>
<gene>
    <name evidence="3" type="ORF">BESB_083680</name>
</gene>
<feature type="compositionally biased region" description="Polar residues" evidence="1">
    <location>
        <begin position="1539"/>
        <end position="1548"/>
    </location>
</feature>
<feature type="domain" description="AP2-coincident C-terminal" evidence="2">
    <location>
        <begin position="2037"/>
        <end position="2125"/>
    </location>
</feature>
<feature type="region of interest" description="Disordered" evidence="1">
    <location>
        <begin position="1437"/>
        <end position="1461"/>
    </location>
</feature>
<feature type="compositionally biased region" description="Low complexity" evidence="1">
    <location>
        <begin position="1493"/>
        <end position="1510"/>
    </location>
</feature>
<name>A0A2A9M5E7_BESBE</name>
<accession>A0A2A9M5E7</accession>
<feature type="compositionally biased region" description="Low complexity" evidence="1">
    <location>
        <begin position="1247"/>
        <end position="1257"/>
    </location>
</feature>
<dbReference type="OrthoDB" id="332321at2759"/>
<feature type="region of interest" description="Disordered" evidence="1">
    <location>
        <begin position="1908"/>
        <end position="1945"/>
    </location>
</feature>
<dbReference type="VEuPathDB" id="ToxoDB:BESB_083680"/>
<feature type="region of interest" description="Disordered" evidence="1">
    <location>
        <begin position="2144"/>
        <end position="2242"/>
    </location>
</feature>
<sequence length="2386" mass="240246">MASSDQNTQVATAGVEEARPGVAGLAVKTEEPSVFLEGLDTDVSSATSSNLCRNSPSSPALHTPTASSSGLASLSLFPSLSHPASLLCVTSPDPVTRSPTHNSGRTALPTAAVSSVCTPSTCASQSSPLSVVSSLRASEEADLSPHRVATFAFSPRFSSAALRRACALSAAAVCGPRSASIPASKGQASACELAQIAKGEATASVSQPADAGAEHEAVFSQRDYEAGLHGGEPDLNAPASCARQSTREEVSQASPDGEAPGDGWTACELEGGWNEASANSASGGVADLQNASEAAYEQPAGSQAPPLLTDSVTAATKNNSSCFDSLSQLPPESVVTPSGPSLTKRGESGLAPVEEAATSARLHKASPQSSDVHPLPAILSSGSATPQPFVSSVSGRGTEERTEAQSPLWASSLDSISKLSSPVLNAPSSVVRPSPQLALSSSGRSLASPAAGGRESSGRALPPHGRLRDSAATVCAAPTEFADEARPSAPSSSQASTPPQLEGGSVVPQRELSLEIPVPDDGGAARLAFSPFASHASAAITSLCQRGAPPTGFDSVSPSGSGLRVTGQRSGAAAQPASTSTLQDASGSFTAAGPLELSAFATALSADEKASTAFPFRLTAPRSVLPSSGDALDAAKKTLSASVDLSGTFQRAAPLTSPRGASRRGHAGARAQLTGAAHGLGLEQSERGKGVSVGAGGLAGGLLGKNGELKLAFRRGDDKDEVVRLHRLDVLRHSHDRTTVELYKLEKGRLVEELVRKAKRYPKVPGVYFDRYQQRWCVNWTEGGRRVARYYPVKVHGFDVAYQLAVNCMLSKKPLSASVATAAAGAASLVRSGAATPSHVGAPSPADAQSSRAASSPSALFGLHGRDANQHFAAVAAGGGKTDGLPAGGRAEVHSQCMRRADGALHLESPGPVEPAPGRAGQEDLFGGGAAGFSGLSGPCGPGAQAAGTKPLEGLANSPLAALVLQQQLLLAAQTGNALGGVGQQYLLGLGAPEGANVLSTWLHSQRLARVQQQQQQLAAFLNSIPGVFGPFRGLVEQLPGKVKNEAVARGAHAEGVPGPFGAPAGMRALLAASASAAEMEPPSVPGLATQTGGGTKSQAAAALAALLAAPGGGGLSGPALASLLPSLGISASTLGGISGVQSSSAESALLAAAAAAQSSAGAGGAPALGLEHRAEAEREGGNANAGRAPWLANDAMNLHAALTGGATTSGGDCEGSHDVARRDSAVPAPPGPRDVGNPAAGEDSDSPGPHGAAGSAGRLGPDSRSGGAPDRKRRRRHSQDNASHSNGHEEVATASEAGQGKGAAEDTFEDGRLSLSANAGGRSDSASKSSLPAQIGSVELGAAAAAAADGSRSELSEKGTVLRGPAGRAAGCDAPAPGSGPGGLEGGARLQEPLGDAETDMSRFAAEAAAPGQVERLPLAYLEAEGAVEERTALAAAHQANGPRNPGRTDSTRSTISLDDKRDFGSQMLMDLSTMLLLSSGSASLPADRDAGAAGAAASGGCAASADGAKPQHGLAAEAEETPSARVLLDALRGNGESRASSAPTSLSKEEIGAQLTGKARAATESPGPDKGSVSEKPAEAASGSQPHLSVDLLARVVYENEAYDPELDKILTSQPAKDLVREALKMPRVPGVWFDRAQLRWACNYKDSSAFASPPASPASAERSPGPAKRRAQYFPVKEHGFLRARLLAIQTRRRMESTYRQAAAAALASSLSRHDRALLGSNSSGAGLSAGECFAGASSNDAGAEERLAAVCLPQKTSPARRRTGDGADKSPTGSSRASRRPSKRGETSGLWSSSSASQYEVSLAAAGGAASCSPSATPGSHTGLCGASAEALLSAGLPCPAPVGLRTPGRRRATAVSGALNAGGVASVVEEASDAKATSQSLADQASALAGLLAASSSLSGALRPDTVARGSGGGAPSRPGVSGRPLGPRGRASMGTPATDAGLRRGEALASPDAALAPVSLLPSVAVPLCGPANPLHAPSAAGLNLLSALTSSAPSLLALVAQSALLEPTLSPAVGVCGSPGPALPALVGCGNQLLALQKDAIRYILEDLRHHCLNLFQAVLPSAVFHTWSLQLIRLTQHVERAQTFPELEPFLGVFVDCIRSKQMPSQLSPSVQLQLVRFASALDELLQKADAGRDAVSPFPHAAQSDASLSGGARRRGEAEQEEDSEGHRDLGGGGEESLLRRQGTSEPGGRTAQETEPARVLSQGLLATRDRRQDGGCAVDEDSGAVESDHREAGMALRQPTEGAMRPSELLQLARDCHARAEAGERLPEQGGASLLNLALLSVLEGPVHADGGAAAQAKLQQDDKAKAVAEHAATLARAASGDAVECGCTPLACSVSHAVPSEVVLSSVFSTFLNTTGASGGSKAFANAEATAEDAK</sequence>